<dbReference type="RefSeq" id="WP_109588474.1">
    <property type="nucleotide sequence ID" value="NZ_BONA01000022.1"/>
</dbReference>
<accession>A0A316FWP8</accession>
<dbReference type="SUPFAM" id="SSF56112">
    <property type="entry name" value="Protein kinase-like (PK-like)"/>
    <property type="match status" value="1"/>
</dbReference>
<dbReference type="Proteomes" id="UP000245697">
    <property type="component" value="Unassembled WGS sequence"/>
</dbReference>
<dbReference type="AlphaFoldDB" id="A0A316FWP8"/>
<dbReference type="InterPro" id="IPR002575">
    <property type="entry name" value="Aminoglycoside_PTrfase"/>
</dbReference>
<dbReference type="Pfam" id="PF01636">
    <property type="entry name" value="APH"/>
    <property type="match status" value="1"/>
</dbReference>
<reference evidence="2 3" key="1">
    <citation type="submission" date="2018-05" db="EMBL/GenBank/DDBJ databases">
        <title>Genomic Encyclopedia of Archaeal and Bacterial Type Strains, Phase II (KMG-II): from individual species to whole genera.</title>
        <authorList>
            <person name="Goeker M."/>
        </authorList>
    </citation>
    <scope>NUCLEOTIDE SEQUENCE [LARGE SCALE GENOMIC DNA]</scope>
    <source>
        <strain evidence="2 3">DSM 45184</strain>
    </source>
</reference>
<dbReference type="GO" id="GO:0016740">
    <property type="term" value="F:transferase activity"/>
    <property type="evidence" value="ECO:0007669"/>
    <property type="project" value="UniProtKB-KW"/>
</dbReference>
<comment type="caution">
    <text evidence="2">The sequence shown here is derived from an EMBL/GenBank/DDBJ whole genome shotgun (WGS) entry which is preliminary data.</text>
</comment>
<keyword evidence="3" id="KW-1185">Reference proteome</keyword>
<evidence type="ECO:0000313" key="3">
    <source>
        <dbReference type="Proteomes" id="UP000245697"/>
    </source>
</evidence>
<keyword evidence="2" id="KW-0808">Transferase</keyword>
<sequence>MTRQHVAREIATTVLGRDPGPMTPADSLSHQVHVGADVVVKIIEVGRHPRLEREIALAPHLPAGVTAPLLDSGVHPVDGGEVRFACYARMPGAAPGMGLPRAGAATARELAEQAVRRLQILHGWTPPEDAGRVLRERLDHGGFTGRTALLAEIDGLAAADRGTVVPPALIDGLTALAADAPEHTGGSVPVHADCHWGNWLADGGRVTALLDFEWARYGEPMDDWFFVIADSGHHLPIALDVVAGATATPPDVLRAACEIREANYLAADLRLALTDPAAHGALLAPRLDRLHQVITQRTWWKSFLD</sequence>
<evidence type="ECO:0000259" key="1">
    <source>
        <dbReference type="Pfam" id="PF01636"/>
    </source>
</evidence>
<dbReference type="Gene3D" id="3.90.1200.10">
    <property type="match status" value="1"/>
</dbReference>
<dbReference type="InterPro" id="IPR011009">
    <property type="entry name" value="Kinase-like_dom_sf"/>
</dbReference>
<evidence type="ECO:0000313" key="2">
    <source>
        <dbReference type="EMBL" id="PWK52020.1"/>
    </source>
</evidence>
<name>A0A316FWP8_9ACTN</name>
<organism evidence="2 3">
    <name type="scientific">Actinoplanes xinjiangensis</name>
    <dbReference type="NCBI Taxonomy" id="512350"/>
    <lineage>
        <taxon>Bacteria</taxon>
        <taxon>Bacillati</taxon>
        <taxon>Actinomycetota</taxon>
        <taxon>Actinomycetes</taxon>
        <taxon>Micromonosporales</taxon>
        <taxon>Micromonosporaceae</taxon>
        <taxon>Actinoplanes</taxon>
    </lineage>
</organism>
<protein>
    <submittedName>
        <fullName evidence="2">Phosphotransferase family enzyme</fullName>
    </submittedName>
</protein>
<proteinExistence type="predicted"/>
<dbReference type="EMBL" id="QGGR01000001">
    <property type="protein sequence ID" value="PWK52020.1"/>
    <property type="molecule type" value="Genomic_DNA"/>
</dbReference>
<dbReference type="OrthoDB" id="4107386at2"/>
<feature type="domain" description="Aminoglycoside phosphotransferase" evidence="1">
    <location>
        <begin position="31"/>
        <end position="239"/>
    </location>
</feature>
<gene>
    <name evidence="2" type="ORF">BC793_10129</name>
</gene>